<comment type="caution">
    <text evidence="6">The sequence shown here is derived from an EMBL/GenBank/DDBJ whole genome shotgun (WGS) entry which is preliminary data.</text>
</comment>
<dbReference type="InterPro" id="IPR000700">
    <property type="entry name" value="PAS-assoc_C"/>
</dbReference>
<dbReference type="InterPro" id="IPR043128">
    <property type="entry name" value="Rev_trsase/Diguanyl_cyclase"/>
</dbReference>
<keyword evidence="6" id="KW-0548">Nucleotidyltransferase</keyword>
<dbReference type="InterPro" id="IPR050469">
    <property type="entry name" value="Diguanylate_Cyclase"/>
</dbReference>
<evidence type="ECO:0000259" key="4">
    <source>
        <dbReference type="PROSITE" id="PS50113"/>
    </source>
</evidence>
<dbReference type="RefSeq" id="WP_341626781.1">
    <property type="nucleotide sequence ID" value="NZ_JBAKBA010000004.1"/>
</dbReference>
<dbReference type="InterPro" id="IPR013767">
    <property type="entry name" value="PAS_fold"/>
</dbReference>
<dbReference type="EC" id="2.7.7.65" evidence="1"/>
<dbReference type="NCBIfam" id="TIGR00229">
    <property type="entry name" value="sensory_box"/>
    <property type="match status" value="2"/>
</dbReference>
<proteinExistence type="predicted"/>
<reference evidence="6 7" key="1">
    <citation type="submission" date="2024-02" db="EMBL/GenBank/DDBJ databases">
        <title>Bacteria isolated from the canopy kelp, Nereocystis luetkeana.</title>
        <authorList>
            <person name="Pfister C.A."/>
            <person name="Younker I.T."/>
            <person name="Light S.H."/>
        </authorList>
    </citation>
    <scope>NUCLEOTIDE SEQUENCE [LARGE SCALE GENOMIC DNA]</scope>
    <source>
        <strain evidence="6 7">TI.2.07</strain>
    </source>
</reference>
<keyword evidence="6" id="KW-0808">Transferase</keyword>
<dbReference type="NCBIfam" id="TIGR00254">
    <property type="entry name" value="GGDEF"/>
    <property type="match status" value="1"/>
</dbReference>
<dbReference type="Gene3D" id="3.30.450.20">
    <property type="entry name" value="PAS domain"/>
    <property type="match status" value="2"/>
</dbReference>
<protein>
    <recommendedName>
        <fullName evidence="1">diguanylate cyclase</fullName>
        <ecNumber evidence="1">2.7.7.65</ecNumber>
    </recommendedName>
</protein>
<feature type="domain" description="PAC" evidence="4">
    <location>
        <begin position="212"/>
        <end position="262"/>
    </location>
</feature>
<name>A0ABU9H8C8_9GAMM</name>
<dbReference type="PROSITE" id="PS50112">
    <property type="entry name" value="PAS"/>
    <property type="match status" value="2"/>
</dbReference>
<dbReference type="Pfam" id="PF00990">
    <property type="entry name" value="GGDEF"/>
    <property type="match status" value="1"/>
</dbReference>
<evidence type="ECO:0000313" key="6">
    <source>
        <dbReference type="EMBL" id="MEL0658061.1"/>
    </source>
</evidence>
<evidence type="ECO:0000256" key="2">
    <source>
        <dbReference type="ARBA" id="ARBA00034247"/>
    </source>
</evidence>
<evidence type="ECO:0000313" key="7">
    <source>
        <dbReference type="Proteomes" id="UP001366060"/>
    </source>
</evidence>
<dbReference type="InterPro" id="IPR029787">
    <property type="entry name" value="Nucleotide_cyclase"/>
</dbReference>
<accession>A0ABU9H8C8</accession>
<feature type="domain" description="PAS" evidence="3">
    <location>
        <begin position="6"/>
        <end position="75"/>
    </location>
</feature>
<feature type="domain" description="PAS" evidence="3">
    <location>
        <begin position="135"/>
        <end position="189"/>
    </location>
</feature>
<dbReference type="Pfam" id="PF00989">
    <property type="entry name" value="PAS"/>
    <property type="match status" value="2"/>
</dbReference>
<dbReference type="SUPFAM" id="SSF55785">
    <property type="entry name" value="PYP-like sensor domain (PAS domain)"/>
    <property type="match status" value="2"/>
</dbReference>
<keyword evidence="7" id="KW-1185">Reference proteome</keyword>
<evidence type="ECO:0000259" key="5">
    <source>
        <dbReference type="PROSITE" id="PS50887"/>
    </source>
</evidence>
<dbReference type="GO" id="GO:0052621">
    <property type="term" value="F:diguanylate cyclase activity"/>
    <property type="evidence" value="ECO:0007669"/>
    <property type="project" value="UniProtKB-EC"/>
</dbReference>
<dbReference type="SMART" id="SM00267">
    <property type="entry name" value="GGDEF"/>
    <property type="match status" value="1"/>
</dbReference>
<feature type="domain" description="GGDEF" evidence="5">
    <location>
        <begin position="301"/>
        <end position="430"/>
    </location>
</feature>
<dbReference type="CDD" id="cd00130">
    <property type="entry name" value="PAS"/>
    <property type="match status" value="2"/>
</dbReference>
<comment type="catalytic activity">
    <reaction evidence="2">
        <text>2 GTP = 3',3'-c-di-GMP + 2 diphosphate</text>
        <dbReference type="Rhea" id="RHEA:24898"/>
        <dbReference type="ChEBI" id="CHEBI:33019"/>
        <dbReference type="ChEBI" id="CHEBI:37565"/>
        <dbReference type="ChEBI" id="CHEBI:58805"/>
        <dbReference type="EC" id="2.7.7.65"/>
    </reaction>
</comment>
<dbReference type="PANTHER" id="PTHR45138:SF9">
    <property type="entry name" value="DIGUANYLATE CYCLASE DGCM-RELATED"/>
    <property type="match status" value="1"/>
</dbReference>
<dbReference type="InterPro" id="IPR000014">
    <property type="entry name" value="PAS"/>
</dbReference>
<sequence length="430" mass="48276">MKDHMHSSGISEFIEIAIDATIIISEHGIITHTNLRADKLFEYPTGELIGQPIEVLVPNQYRHKHASLRQSFFDNPTIREMGKYVDLTAKTKLGNDIPVSIGLSPFQGVEQQFQVLVSIRDNAMLHEAKARIDDYISEIRNITETAIDAIITMDDDSTILSWNNAATHLFGYTEEEAIGQSVSIIIPKNMRKSHFNGVANISSEKQSKIIGKTVEVEGLRKNGDTFPLSLSVSNWVSKRGRIFCGILRDISLRVEAEKKITEQNKQLQLISVTDPLTGAFNRRQFDLVGNEEFARCRRGAKPYTILMLDIDHFKVINDIYGHALGDEAIIETVSIIKQTIRQQDSLFRLGGEEFAIILPETSLTSSQKLAQRIRVSIENIEIHTALGNIKYTISIGVAEFSARDENITTTLKHADEALYKAKSLGRNRVE</sequence>
<dbReference type="InterPro" id="IPR000160">
    <property type="entry name" value="GGDEF_dom"/>
</dbReference>
<dbReference type="PROSITE" id="PS50887">
    <property type="entry name" value="GGDEF"/>
    <property type="match status" value="1"/>
</dbReference>
<dbReference type="InterPro" id="IPR035965">
    <property type="entry name" value="PAS-like_dom_sf"/>
</dbReference>
<dbReference type="PANTHER" id="PTHR45138">
    <property type="entry name" value="REGULATORY COMPONENTS OF SENSORY TRANSDUCTION SYSTEM"/>
    <property type="match status" value="1"/>
</dbReference>
<dbReference type="EMBL" id="JBAKBA010000004">
    <property type="protein sequence ID" value="MEL0658061.1"/>
    <property type="molecule type" value="Genomic_DNA"/>
</dbReference>
<organism evidence="6 7">
    <name type="scientific">Psychromonas arctica</name>
    <dbReference type="NCBI Taxonomy" id="168275"/>
    <lineage>
        <taxon>Bacteria</taxon>
        <taxon>Pseudomonadati</taxon>
        <taxon>Pseudomonadota</taxon>
        <taxon>Gammaproteobacteria</taxon>
        <taxon>Alteromonadales</taxon>
        <taxon>Psychromonadaceae</taxon>
        <taxon>Psychromonas</taxon>
    </lineage>
</organism>
<dbReference type="SMART" id="SM00091">
    <property type="entry name" value="PAS"/>
    <property type="match status" value="2"/>
</dbReference>
<dbReference type="PROSITE" id="PS50113">
    <property type="entry name" value="PAC"/>
    <property type="match status" value="1"/>
</dbReference>
<dbReference type="Gene3D" id="3.30.70.270">
    <property type="match status" value="1"/>
</dbReference>
<dbReference type="CDD" id="cd01949">
    <property type="entry name" value="GGDEF"/>
    <property type="match status" value="1"/>
</dbReference>
<dbReference type="SUPFAM" id="SSF55073">
    <property type="entry name" value="Nucleotide cyclase"/>
    <property type="match status" value="1"/>
</dbReference>
<evidence type="ECO:0000256" key="1">
    <source>
        <dbReference type="ARBA" id="ARBA00012528"/>
    </source>
</evidence>
<gene>
    <name evidence="6" type="ORF">V6255_02815</name>
</gene>
<dbReference type="Proteomes" id="UP001366060">
    <property type="component" value="Unassembled WGS sequence"/>
</dbReference>
<evidence type="ECO:0000259" key="3">
    <source>
        <dbReference type="PROSITE" id="PS50112"/>
    </source>
</evidence>